<protein>
    <submittedName>
        <fullName evidence="4">Basic amino acid/basic peptide/imipenem outer membrane porin OprD</fullName>
        <ecNumber evidence="4">3.4.21.-</ecNumber>
    </submittedName>
</protein>
<keyword evidence="3" id="KW-0732">Signal</keyword>
<sequence length="308" mass="34517">MRVSKTILKYGDLRPDAPIFAMPDSRLVPITTRGWHITSDEIANVSLDAGYFTSSKGYVSTRHDGGFSAGYAGVEGGNVSYAGLKYRYDKNTRFTAYASRVEDIWRQYYANANHVFQVGSKEQLDFDFNIYRTLNEGKSLAGPINVTAWSLATTYTYDTHKITLAYQKISGDQPFDYLKTSDGGYTNGIYLANSSQYGDFNSPNEQSWGLTYNYDMRGLGIPGLSVGARYVYGYDIDGKHLDANGRYGYLADAETQSEKDFRAKYVVQAGTLKDLSMQVRYAMHRFSGDGAPDLNEVRVITEYPINIF</sequence>
<evidence type="ECO:0000313" key="4">
    <source>
        <dbReference type="EMBL" id="SUD29371.1"/>
    </source>
</evidence>
<dbReference type="EMBL" id="UGUS01000002">
    <property type="protein sequence ID" value="SUD29371.1"/>
    <property type="molecule type" value="Genomic_DNA"/>
</dbReference>
<keyword evidence="4" id="KW-0378">Hydrolase</keyword>
<evidence type="ECO:0000256" key="3">
    <source>
        <dbReference type="ARBA" id="ARBA00022729"/>
    </source>
</evidence>
<gene>
    <name evidence="4" type="primary">oprD_2</name>
    <name evidence="4" type="ORF">NCTC10392_01309</name>
</gene>
<proteinExistence type="inferred from homology"/>
<dbReference type="Proteomes" id="UP000255125">
    <property type="component" value="Unassembled WGS sequence"/>
</dbReference>
<accession>A0A379I9G8</accession>
<dbReference type="Gene3D" id="2.40.160.10">
    <property type="entry name" value="Porin"/>
    <property type="match status" value="1"/>
</dbReference>
<dbReference type="PANTHER" id="PTHR34596">
    <property type="entry name" value="CHITOPORIN"/>
    <property type="match status" value="1"/>
</dbReference>
<keyword evidence="2" id="KW-0813">Transport</keyword>
<dbReference type="InterPro" id="IPR023614">
    <property type="entry name" value="Porin_dom_sf"/>
</dbReference>
<organism evidence="4 5">
    <name type="scientific">Pseudomonas fluorescens</name>
    <dbReference type="NCBI Taxonomy" id="294"/>
    <lineage>
        <taxon>Bacteria</taxon>
        <taxon>Pseudomonadati</taxon>
        <taxon>Pseudomonadota</taxon>
        <taxon>Gammaproteobacteria</taxon>
        <taxon>Pseudomonadales</taxon>
        <taxon>Pseudomonadaceae</taxon>
        <taxon>Pseudomonas</taxon>
    </lineage>
</organism>
<dbReference type="Pfam" id="PF03573">
    <property type="entry name" value="OprD"/>
    <property type="match status" value="1"/>
</dbReference>
<dbReference type="PANTHER" id="PTHR34596:SF2">
    <property type="entry name" value="CHITOPORIN"/>
    <property type="match status" value="1"/>
</dbReference>
<dbReference type="AlphaFoldDB" id="A0A379I9G8"/>
<dbReference type="GO" id="GO:0016020">
    <property type="term" value="C:membrane"/>
    <property type="evidence" value="ECO:0007669"/>
    <property type="project" value="InterPro"/>
</dbReference>
<evidence type="ECO:0000313" key="5">
    <source>
        <dbReference type="Proteomes" id="UP000255125"/>
    </source>
</evidence>
<evidence type="ECO:0000256" key="1">
    <source>
        <dbReference type="ARBA" id="ARBA00009075"/>
    </source>
</evidence>
<evidence type="ECO:0000256" key="2">
    <source>
        <dbReference type="ARBA" id="ARBA00022448"/>
    </source>
</evidence>
<dbReference type="InterPro" id="IPR005318">
    <property type="entry name" value="OM_porin_bac"/>
</dbReference>
<dbReference type="GO" id="GO:0015288">
    <property type="term" value="F:porin activity"/>
    <property type="evidence" value="ECO:0007669"/>
    <property type="project" value="TreeGrafter"/>
</dbReference>
<dbReference type="EC" id="3.4.21.-" evidence="4"/>
<dbReference type="GO" id="GO:0016787">
    <property type="term" value="F:hydrolase activity"/>
    <property type="evidence" value="ECO:0007669"/>
    <property type="project" value="UniProtKB-KW"/>
</dbReference>
<reference evidence="4 5" key="1">
    <citation type="submission" date="2018-06" db="EMBL/GenBank/DDBJ databases">
        <authorList>
            <consortium name="Pathogen Informatics"/>
            <person name="Doyle S."/>
        </authorList>
    </citation>
    <scope>NUCLEOTIDE SEQUENCE [LARGE SCALE GENOMIC DNA]</scope>
    <source>
        <strain evidence="4 5">NCTC10392</strain>
    </source>
</reference>
<comment type="similarity">
    <text evidence="1">Belongs to the outer membrane porin (Opr) (TC 1.B.25) family.</text>
</comment>
<name>A0A379I9G8_PSEFL</name>